<dbReference type="CDD" id="cd02150">
    <property type="entry name" value="nitroreductase"/>
    <property type="match status" value="1"/>
</dbReference>
<organism evidence="4 5">
    <name type="scientific">Tissierella simiarum</name>
    <dbReference type="NCBI Taxonomy" id="2841534"/>
    <lineage>
        <taxon>Bacteria</taxon>
        <taxon>Bacillati</taxon>
        <taxon>Bacillota</taxon>
        <taxon>Tissierellia</taxon>
        <taxon>Tissierellales</taxon>
        <taxon>Tissierellaceae</taxon>
        <taxon>Tissierella</taxon>
    </lineage>
</organism>
<accession>A0ABS6E8G4</accession>
<gene>
    <name evidence="4" type="ORF">KQI42_14360</name>
</gene>
<keyword evidence="2" id="KW-0560">Oxidoreductase</keyword>
<feature type="domain" description="Nitroreductase" evidence="3">
    <location>
        <begin position="123"/>
        <end position="177"/>
    </location>
</feature>
<proteinExistence type="inferred from homology"/>
<comment type="similarity">
    <text evidence="1">Belongs to the nitroreductase family.</text>
</comment>
<dbReference type="Pfam" id="PF08922">
    <property type="entry name" value="DUF1905"/>
    <property type="match status" value="1"/>
</dbReference>
<sequence length="284" mass="32162">MRQSFEAIIKSDRITYIDIPFNASQVFNKKGKIQVKGEINGHPYRKPLLSRGGGVYILTLNKAYLKTVNIKEGDKVFISMDLDDNLLHANLDPKNHEDIIKYHESIKQKKELGETFNVLEAIFTRRSIRKFTGEVIKDTELETIIKAGCYAPSAENKQPWHYLIVRDKATLENISKSHARAKMITQAGCGIIVCGDKEKQPQVGFLIEDCSAAIENMLLAAHGLGLGAVWCGLYPATQLMRPIKNLFKLPSQILPIGLVVIGYINESKDIVYRYDESKVHFERW</sequence>
<dbReference type="EMBL" id="JAHLPM010000012">
    <property type="protein sequence ID" value="MBU5439202.1"/>
    <property type="molecule type" value="Genomic_DNA"/>
</dbReference>
<dbReference type="Proteomes" id="UP000749471">
    <property type="component" value="Unassembled WGS sequence"/>
</dbReference>
<evidence type="ECO:0000259" key="3">
    <source>
        <dbReference type="Pfam" id="PF00881"/>
    </source>
</evidence>
<protein>
    <submittedName>
        <fullName evidence="4">Nitroreductase family protein</fullName>
    </submittedName>
</protein>
<dbReference type="InterPro" id="IPR015018">
    <property type="entry name" value="DUF1905"/>
</dbReference>
<keyword evidence="5" id="KW-1185">Reference proteome</keyword>
<dbReference type="PANTHER" id="PTHR43673">
    <property type="entry name" value="NAD(P)H NITROREDUCTASE YDGI-RELATED"/>
    <property type="match status" value="1"/>
</dbReference>
<dbReference type="Pfam" id="PF00881">
    <property type="entry name" value="Nitroreductase"/>
    <property type="match status" value="2"/>
</dbReference>
<evidence type="ECO:0000313" key="4">
    <source>
        <dbReference type="EMBL" id="MBU5439202.1"/>
    </source>
</evidence>
<evidence type="ECO:0000313" key="5">
    <source>
        <dbReference type="Proteomes" id="UP000749471"/>
    </source>
</evidence>
<dbReference type="PANTHER" id="PTHR43673:SF10">
    <property type="entry name" value="NADH DEHYDROGENASE_NAD(P)H NITROREDUCTASE XCC3605-RELATED"/>
    <property type="match status" value="1"/>
</dbReference>
<feature type="domain" description="Nitroreductase" evidence="3">
    <location>
        <begin position="179"/>
        <end position="263"/>
    </location>
</feature>
<dbReference type="InterPro" id="IPR029479">
    <property type="entry name" value="Nitroreductase"/>
</dbReference>
<evidence type="ECO:0000256" key="1">
    <source>
        <dbReference type="ARBA" id="ARBA00007118"/>
    </source>
</evidence>
<dbReference type="RefSeq" id="WP_216520900.1">
    <property type="nucleotide sequence ID" value="NZ_JAHLPM010000012.1"/>
</dbReference>
<reference evidence="4 5" key="1">
    <citation type="submission" date="2021-06" db="EMBL/GenBank/DDBJ databases">
        <authorList>
            <person name="Sun Q."/>
            <person name="Li D."/>
        </authorList>
    </citation>
    <scope>NUCLEOTIDE SEQUENCE [LARGE SCALE GENOMIC DNA]</scope>
    <source>
        <strain evidence="4 5">MSJ-40</strain>
    </source>
</reference>
<evidence type="ECO:0000256" key="2">
    <source>
        <dbReference type="ARBA" id="ARBA00023002"/>
    </source>
</evidence>
<comment type="caution">
    <text evidence="4">The sequence shown here is derived from an EMBL/GenBank/DDBJ whole genome shotgun (WGS) entry which is preliminary data.</text>
</comment>
<name>A0ABS6E8G4_9FIRM</name>